<evidence type="ECO:0000313" key="3">
    <source>
        <dbReference type="Proteomes" id="UP000007519"/>
    </source>
</evidence>
<dbReference type="STRING" id="984262.SGRA_1945"/>
<protein>
    <submittedName>
        <fullName evidence="2">Acyltransferase domain-containing protein</fullName>
    </submittedName>
</protein>
<dbReference type="SMART" id="SM00563">
    <property type="entry name" value="PlsC"/>
    <property type="match status" value="1"/>
</dbReference>
<evidence type="ECO:0000313" key="2">
    <source>
        <dbReference type="EMBL" id="AFC24676.1"/>
    </source>
</evidence>
<dbReference type="HOGENOM" id="CLU_067500_0_0_10"/>
<keyword evidence="2" id="KW-0012">Acyltransferase</keyword>
<dbReference type="Pfam" id="PF19576">
    <property type="entry name" value="Acyltransf_2"/>
    <property type="match status" value="1"/>
</dbReference>
<keyword evidence="2" id="KW-0808">Transferase</keyword>
<reference evidence="2 3" key="1">
    <citation type="journal article" date="2012" name="Stand. Genomic Sci.">
        <title>Complete genome sequencing and analysis of Saprospira grandis str. Lewin, a predatory marine bacterium.</title>
        <authorList>
            <person name="Saw J.H."/>
            <person name="Yuryev A."/>
            <person name="Kanbe M."/>
            <person name="Hou S."/>
            <person name="Young A.G."/>
            <person name="Aizawa S."/>
            <person name="Alam M."/>
        </authorList>
    </citation>
    <scope>NUCLEOTIDE SEQUENCE [LARGE SCALE GENOMIC DNA]</scope>
    <source>
        <strain evidence="2 3">Lewin</strain>
    </source>
</reference>
<dbReference type="Proteomes" id="UP000007519">
    <property type="component" value="Chromosome"/>
</dbReference>
<dbReference type="GO" id="GO:0016746">
    <property type="term" value="F:acyltransferase activity"/>
    <property type="evidence" value="ECO:0007669"/>
    <property type="project" value="UniProtKB-KW"/>
</dbReference>
<dbReference type="KEGG" id="sgn:SGRA_1945"/>
<sequence length="298" mass="34354">MESPDFNRDMAKSRLSYAHETDPKMKQLLIRGIERLTGRPRIEKLYTEMKQMELSPQSIWQIALDKLEVYPHFDQAQLEKIPQEGPLVIVANHPFGVIDGLLLGLIASKIRPEFGILVNEVLCREEMFEPYFLPIDFRETKEALQTIINTRKETLERLAQGQAIAIFPSGGVATAKKPFGQAEDLEWKRFVLKLVQRSKATVVPLFFHGQNSRLFQLASQINQNLRLSLLLHEVRNKMGRHIGISIGDPIAYETIKAQGKADQMLDFLYQETWKLKEDPIYSQFRKPKQAKKLARTLK</sequence>
<dbReference type="OrthoDB" id="1113830at2"/>
<dbReference type="SUPFAM" id="SSF69593">
    <property type="entry name" value="Glycerol-3-phosphate (1)-acyltransferase"/>
    <property type="match status" value="1"/>
</dbReference>
<gene>
    <name evidence="2" type="ordered locus">SGRA_1945</name>
</gene>
<dbReference type="CDD" id="cd07986">
    <property type="entry name" value="LPLAT_ACT14924-like"/>
    <property type="match status" value="1"/>
</dbReference>
<proteinExistence type="predicted"/>
<evidence type="ECO:0000259" key="1">
    <source>
        <dbReference type="SMART" id="SM00563"/>
    </source>
</evidence>
<dbReference type="AlphaFoldDB" id="H6L1N2"/>
<dbReference type="InterPro" id="IPR002123">
    <property type="entry name" value="Plipid/glycerol_acylTrfase"/>
</dbReference>
<accession>H6L1N2</accession>
<dbReference type="EMBL" id="CP002831">
    <property type="protein sequence ID" value="AFC24676.1"/>
    <property type="molecule type" value="Genomic_DNA"/>
</dbReference>
<dbReference type="InterPro" id="IPR045746">
    <property type="entry name" value="ACT14924-like_Acyltransf_dom"/>
</dbReference>
<keyword evidence="3" id="KW-1185">Reference proteome</keyword>
<feature type="domain" description="Phospholipid/glycerol acyltransferase" evidence="1">
    <location>
        <begin position="87"/>
        <end position="210"/>
    </location>
</feature>
<dbReference type="eggNOG" id="COG0204">
    <property type="taxonomic scope" value="Bacteria"/>
</dbReference>
<dbReference type="RefSeq" id="WP_015692299.1">
    <property type="nucleotide sequence ID" value="NC_016940.1"/>
</dbReference>
<organism evidence="2 3">
    <name type="scientific">Saprospira grandis (strain Lewin)</name>
    <dbReference type="NCBI Taxonomy" id="984262"/>
    <lineage>
        <taxon>Bacteria</taxon>
        <taxon>Pseudomonadati</taxon>
        <taxon>Bacteroidota</taxon>
        <taxon>Saprospiria</taxon>
        <taxon>Saprospirales</taxon>
        <taxon>Saprospiraceae</taxon>
        <taxon>Saprospira</taxon>
    </lineage>
</organism>
<name>H6L1N2_SAPGL</name>